<dbReference type="PROSITE" id="PS50887">
    <property type="entry name" value="GGDEF"/>
    <property type="match status" value="1"/>
</dbReference>
<feature type="domain" description="GGDEF" evidence="3">
    <location>
        <begin position="501"/>
        <end position="634"/>
    </location>
</feature>
<dbReference type="InterPro" id="IPR029787">
    <property type="entry name" value="Nucleotide_cyclase"/>
</dbReference>
<protein>
    <recommendedName>
        <fullName evidence="5">GGDEF domain-containing protein</fullName>
    </recommendedName>
</protein>
<dbReference type="GO" id="GO:1902201">
    <property type="term" value="P:negative regulation of bacterial-type flagellum-dependent cell motility"/>
    <property type="evidence" value="ECO:0007669"/>
    <property type="project" value="TreeGrafter"/>
</dbReference>
<dbReference type="CDD" id="cd06225">
    <property type="entry name" value="HAMP"/>
    <property type="match status" value="1"/>
</dbReference>
<dbReference type="EMBL" id="LAZR01003261">
    <property type="protein sequence ID" value="KKN20242.1"/>
    <property type="molecule type" value="Genomic_DNA"/>
</dbReference>
<dbReference type="GO" id="GO:0043709">
    <property type="term" value="P:cell adhesion involved in single-species biofilm formation"/>
    <property type="evidence" value="ECO:0007669"/>
    <property type="project" value="TreeGrafter"/>
</dbReference>
<dbReference type="PANTHER" id="PTHR45138">
    <property type="entry name" value="REGULATORY COMPONENTS OF SENSORY TRANSDUCTION SYSTEM"/>
    <property type="match status" value="1"/>
</dbReference>
<feature type="transmembrane region" description="Helical" evidence="1">
    <location>
        <begin position="20"/>
        <end position="41"/>
    </location>
</feature>
<evidence type="ECO:0008006" key="5">
    <source>
        <dbReference type="Google" id="ProtNLM"/>
    </source>
</evidence>
<gene>
    <name evidence="4" type="ORF">LCGC14_0937590</name>
</gene>
<dbReference type="SMART" id="SM00267">
    <property type="entry name" value="GGDEF"/>
    <property type="match status" value="1"/>
</dbReference>
<keyword evidence="1" id="KW-0812">Transmembrane</keyword>
<dbReference type="InterPro" id="IPR050469">
    <property type="entry name" value="Diguanylate_Cyclase"/>
</dbReference>
<dbReference type="GO" id="GO:0007165">
    <property type="term" value="P:signal transduction"/>
    <property type="evidence" value="ECO:0007669"/>
    <property type="project" value="InterPro"/>
</dbReference>
<proteinExistence type="predicted"/>
<dbReference type="GO" id="GO:0005886">
    <property type="term" value="C:plasma membrane"/>
    <property type="evidence" value="ECO:0007669"/>
    <property type="project" value="TreeGrafter"/>
</dbReference>
<dbReference type="AlphaFoldDB" id="A0A0F9P761"/>
<dbReference type="Pfam" id="PF00672">
    <property type="entry name" value="HAMP"/>
    <property type="match status" value="1"/>
</dbReference>
<sequence length="634" mass="70864">MARLRRPKSKSLMRSVLLRIVLAASLVVGALTMMAYTFIYAGTQTRMLDNLSDWVVERARNDSVIFELAKENMTRFSDEFLRLYTSDIAVDEDVFWSYYETDQDNAVRMRREYYDGVYADDGLYYEGLTSFVGNNQSIDDPDLQRRLVLSVRLLAQLGPAWISRFQNVHVSFPENAIALYAPGTPWGLEAAPDLPMNELGVVRSMQQSENPDRDPGWSGLYYDETAEEWALTYQVPLDLDGRHLINPSHDVSLTAIMDKLVRDTPDGGYNLIFRSDGYLIAHPAEPASDRRWVGQLSPENIDDPAIVRMYELIDAATDGNPGTVSLVQNSVGGTWLAVSELSGPDWWFVSVYPESMIRASANQAAVAVLVTGIVLLLLLIFIIGFIIRRDAERPLEQLREAARCIGRGDYAAVADGRVKLPRELRNEVGLLANTFHDMAESIRDAQATLELIVAERTRELQAANSDLRELSLLDGLLGIHNRRAFDRDLARVCREAGTGHGEFHLMLIDVDHFKLFNDSYGHTQGDQVLRQIAKTISDAIRTEDRVYRYGGEELAVLFNRGDSESADSAAERIMAAVRELAIAFPESAHGIVTVSAGLMHGHAKHDRVDDVIAEADSRLYASKRKGRNCLTTSS</sequence>
<comment type="caution">
    <text evidence="4">The sequence shown here is derived from an EMBL/GenBank/DDBJ whole genome shotgun (WGS) entry which is preliminary data.</text>
</comment>
<dbReference type="PANTHER" id="PTHR45138:SF9">
    <property type="entry name" value="DIGUANYLATE CYCLASE DGCM-RELATED"/>
    <property type="match status" value="1"/>
</dbReference>
<dbReference type="SUPFAM" id="SSF55073">
    <property type="entry name" value="Nucleotide cyclase"/>
    <property type="match status" value="1"/>
</dbReference>
<dbReference type="Pfam" id="PF00990">
    <property type="entry name" value="GGDEF"/>
    <property type="match status" value="1"/>
</dbReference>
<name>A0A0F9P761_9ZZZZ</name>
<evidence type="ECO:0000313" key="4">
    <source>
        <dbReference type="EMBL" id="KKN20242.1"/>
    </source>
</evidence>
<dbReference type="SMART" id="SM00304">
    <property type="entry name" value="HAMP"/>
    <property type="match status" value="1"/>
</dbReference>
<accession>A0A0F9P761</accession>
<dbReference type="NCBIfam" id="TIGR00254">
    <property type="entry name" value="GGDEF"/>
    <property type="match status" value="1"/>
</dbReference>
<dbReference type="Gene3D" id="6.10.340.10">
    <property type="match status" value="1"/>
</dbReference>
<dbReference type="InterPro" id="IPR000160">
    <property type="entry name" value="GGDEF_dom"/>
</dbReference>
<dbReference type="GO" id="GO:0052621">
    <property type="term" value="F:diguanylate cyclase activity"/>
    <property type="evidence" value="ECO:0007669"/>
    <property type="project" value="TreeGrafter"/>
</dbReference>
<feature type="domain" description="HAMP" evidence="2">
    <location>
        <begin position="389"/>
        <end position="447"/>
    </location>
</feature>
<dbReference type="Gene3D" id="3.30.450.20">
    <property type="entry name" value="PAS domain"/>
    <property type="match status" value="1"/>
</dbReference>
<dbReference type="Gene3D" id="3.30.70.270">
    <property type="match status" value="1"/>
</dbReference>
<dbReference type="PROSITE" id="PS50885">
    <property type="entry name" value="HAMP"/>
    <property type="match status" value="1"/>
</dbReference>
<dbReference type="InterPro" id="IPR043128">
    <property type="entry name" value="Rev_trsase/Diguanyl_cyclase"/>
</dbReference>
<organism evidence="4">
    <name type="scientific">marine sediment metagenome</name>
    <dbReference type="NCBI Taxonomy" id="412755"/>
    <lineage>
        <taxon>unclassified sequences</taxon>
        <taxon>metagenomes</taxon>
        <taxon>ecological metagenomes</taxon>
    </lineage>
</organism>
<dbReference type="FunFam" id="3.30.70.270:FF:000001">
    <property type="entry name" value="Diguanylate cyclase domain protein"/>
    <property type="match status" value="1"/>
</dbReference>
<evidence type="ECO:0000259" key="2">
    <source>
        <dbReference type="PROSITE" id="PS50885"/>
    </source>
</evidence>
<feature type="transmembrane region" description="Helical" evidence="1">
    <location>
        <begin position="364"/>
        <end position="387"/>
    </location>
</feature>
<reference evidence="4" key="1">
    <citation type="journal article" date="2015" name="Nature">
        <title>Complex archaea that bridge the gap between prokaryotes and eukaryotes.</title>
        <authorList>
            <person name="Spang A."/>
            <person name="Saw J.H."/>
            <person name="Jorgensen S.L."/>
            <person name="Zaremba-Niedzwiedzka K."/>
            <person name="Martijn J."/>
            <person name="Lind A.E."/>
            <person name="van Eijk R."/>
            <person name="Schleper C."/>
            <person name="Guy L."/>
            <person name="Ettema T.J."/>
        </authorList>
    </citation>
    <scope>NUCLEOTIDE SEQUENCE</scope>
</reference>
<keyword evidence="1" id="KW-0472">Membrane</keyword>
<evidence type="ECO:0000256" key="1">
    <source>
        <dbReference type="SAM" id="Phobius"/>
    </source>
</evidence>
<dbReference type="InterPro" id="IPR003660">
    <property type="entry name" value="HAMP_dom"/>
</dbReference>
<keyword evidence="1" id="KW-1133">Transmembrane helix</keyword>
<dbReference type="CDD" id="cd01949">
    <property type="entry name" value="GGDEF"/>
    <property type="match status" value="1"/>
</dbReference>
<evidence type="ECO:0000259" key="3">
    <source>
        <dbReference type="PROSITE" id="PS50887"/>
    </source>
</evidence>